<keyword evidence="3" id="KW-1185">Reference proteome</keyword>
<feature type="non-terminal residue" evidence="2">
    <location>
        <position position="95"/>
    </location>
</feature>
<feature type="non-terminal residue" evidence="2">
    <location>
        <position position="1"/>
    </location>
</feature>
<gene>
    <name evidence="2" type="ORF">JOQ06_014854</name>
</gene>
<protein>
    <submittedName>
        <fullName evidence="2">Uncharacterized protein</fullName>
    </submittedName>
</protein>
<evidence type="ECO:0000313" key="3">
    <source>
        <dbReference type="Proteomes" id="UP001219934"/>
    </source>
</evidence>
<evidence type="ECO:0000313" key="2">
    <source>
        <dbReference type="EMBL" id="KAJ4927117.1"/>
    </source>
</evidence>
<name>A0AAD6FAU1_9TELE</name>
<comment type="caution">
    <text evidence="2">The sequence shown here is derived from an EMBL/GenBank/DDBJ whole genome shotgun (WGS) entry which is preliminary data.</text>
</comment>
<dbReference type="EMBL" id="JAPTMU010000019">
    <property type="protein sequence ID" value="KAJ4927117.1"/>
    <property type="molecule type" value="Genomic_DNA"/>
</dbReference>
<evidence type="ECO:0000256" key="1">
    <source>
        <dbReference type="SAM" id="MobiDB-lite"/>
    </source>
</evidence>
<feature type="region of interest" description="Disordered" evidence="1">
    <location>
        <begin position="72"/>
        <end position="95"/>
    </location>
</feature>
<proteinExistence type="predicted"/>
<accession>A0AAD6FAU1</accession>
<sequence length="95" mass="10126">SSVSLPSILRPNSSSTVLSAAQSVLWFSKAGLALIPRQGHTGSLTNTSGRTLERCPVSMCWPVPTEACSEGCVPPVSQKAPQQPPSLMKYGQWRT</sequence>
<dbReference type="AlphaFoldDB" id="A0AAD6FAU1"/>
<reference evidence="2" key="1">
    <citation type="submission" date="2022-11" db="EMBL/GenBank/DDBJ databases">
        <title>Chromosome-level genome of Pogonophryne albipinna.</title>
        <authorList>
            <person name="Jo E."/>
        </authorList>
    </citation>
    <scope>NUCLEOTIDE SEQUENCE</scope>
    <source>
        <strain evidence="2">SGF0006</strain>
        <tissue evidence="2">Muscle</tissue>
    </source>
</reference>
<dbReference type="Proteomes" id="UP001219934">
    <property type="component" value="Unassembled WGS sequence"/>
</dbReference>
<organism evidence="2 3">
    <name type="scientific">Pogonophryne albipinna</name>
    <dbReference type="NCBI Taxonomy" id="1090488"/>
    <lineage>
        <taxon>Eukaryota</taxon>
        <taxon>Metazoa</taxon>
        <taxon>Chordata</taxon>
        <taxon>Craniata</taxon>
        <taxon>Vertebrata</taxon>
        <taxon>Euteleostomi</taxon>
        <taxon>Actinopterygii</taxon>
        <taxon>Neopterygii</taxon>
        <taxon>Teleostei</taxon>
        <taxon>Neoteleostei</taxon>
        <taxon>Acanthomorphata</taxon>
        <taxon>Eupercaria</taxon>
        <taxon>Perciformes</taxon>
        <taxon>Notothenioidei</taxon>
        <taxon>Pogonophryne</taxon>
    </lineage>
</organism>